<accession>A0A0V0YYW7</accession>
<dbReference type="EMBL" id="JYDH01003623">
    <property type="protein sequence ID" value="KRY05492.1"/>
    <property type="molecule type" value="Genomic_DNA"/>
</dbReference>
<protein>
    <submittedName>
        <fullName evidence="1">Uncharacterized protein</fullName>
    </submittedName>
</protein>
<evidence type="ECO:0000313" key="2">
    <source>
        <dbReference type="Proteomes" id="UP000054776"/>
    </source>
</evidence>
<organism evidence="1 2">
    <name type="scientific">Trichinella spiralis</name>
    <name type="common">Trichina worm</name>
    <dbReference type="NCBI Taxonomy" id="6334"/>
    <lineage>
        <taxon>Eukaryota</taxon>
        <taxon>Metazoa</taxon>
        <taxon>Ecdysozoa</taxon>
        <taxon>Nematoda</taxon>
        <taxon>Enoplea</taxon>
        <taxon>Dorylaimia</taxon>
        <taxon>Trichinellida</taxon>
        <taxon>Trichinellidae</taxon>
        <taxon>Trichinella</taxon>
    </lineage>
</organism>
<reference evidence="1 2" key="1">
    <citation type="submission" date="2015-01" db="EMBL/GenBank/DDBJ databases">
        <title>Evolution of Trichinella species and genotypes.</title>
        <authorList>
            <person name="Korhonen P.K."/>
            <person name="Edoardo P."/>
            <person name="Giuseppe L.R."/>
            <person name="Gasser R.B."/>
        </authorList>
    </citation>
    <scope>NUCLEOTIDE SEQUENCE [LARGE SCALE GENOMIC DNA]</scope>
    <source>
        <strain evidence="1">ISS3</strain>
    </source>
</reference>
<comment type="caution">
    <text evidence="1">The sequence shown here is derived from an EMBL/GenBank/DDBJ whole genome shotgun (WGS) entry which is preliminary data.</text>
</comment>
<gene>
    <name evidence="1" type="ORF">T01_6131</name>
</gene>
<proteinExistence type="predicted"/>
<evidence type="ECO:0000313" key="1">
    <source>
        <dbReference type="EMBL" id="KRY05492.1"/>
    </source>
</evidence>
<name>A0A0V0YYW7_TRISP</name>
<sequence length="36" mass="3819">MCLTCPVSIGKLERSSLGEMVTSPGIKYTCVVQSSL</sequence>
<dbReference type="AlphaFoldDB" id="A0A0V0YYW7"/>
<keyword evidence="2" id="KW-1185">Reference proteome</keyword>
<dbReference type="InParanoid" id="A0A0V0YYW7"/>
<dbReference type="Proteomes" id="UP000054776">
    <property type="component" value="Unassembled WGS sequence"/>
</dbReference>